<feature type="domain" description="Fibronectin type-III" evidence="1">
    <location>
        <begin position="1"/>
        <end position="82"/>
    </location>
</feature>
<feature type="domain" description="Fibronectin type-III" evidence="1">
    <location>
        <begin position="363"/>
        <end position="452"/>
    </location>
</feature>
<dbReference type="InterPro" id="IPR003961">
    <property type="entry name" value="FN3_dom"/>
</dbReference>
<dbReference type="GO" id="GO:0016020">
    <property type="term" value="C:membrane"/>
    <property type="evidence" value="ECO:0007669"/>
    <property type="project" value="UniProtKB-SubCell"/>
</dbReference>
<sequence length="550" mass="60954">MVNPTTIRLAWKPPKDTTQCGDKYLVIVQNATYKKDFTVTKPEFILSNINPSASYTFNVHATDKQGKPFRASTSLTVRVSKTELTTVKDLTAKTLNRNTIKLTWTKGTPVEQFKDEYHITIYGEGFKKTYTTKETLLIAGGFDISKIDKVTVQSVWKNGTMFPAVATVSVKRAIDDPVPSAKTASMLNPTTIRVAWKPPKDTSKCGDKYLVIVQNATYKKDFTVAKPEYILSNINLSSSYVFTIHATDKQGKPFKSSTSLTLKLSKTEYTTVKDLTATNVNRTAIKLTWTKGTPADKFKDEYHITIFGQGFKKTYTTQETSFVAGGLDISKLDKVTVQSVLKNGEMFPAVATISVKRPIEEPVPAGRTASMLNPTTIRVAWKPPKDPSECGDKYLVIVQNATYKKDFTVAKPEFRLSNINPSSSYTFNIHATDKQGKPFKSSSSLTIKLSKTEYTTVRDLKASQASGNAIKVSWSKPVPADKFKDEYHVTVYGQGFKKTYTTKDTSVVAGGLDLSKLDKITVQNVWKNGTIFPAVATISVKKGKCYFIGT</sequence>
<name>A0A3P7KWZ0_DIBLA</name>
<dbReference type="Pfam" id="PF00041">
    <property type="entry name" value="fn3"/>
    <property type="match status" value="3"/>
</dbReference>
<feature type="domain" description="Fibronectin type-III" evidence="1">
    <location>
        <begin position="178"/>
        <end position="267"/>
    </location>
</feature>
<dbReference type="InterPro" id="IPR036116">
    <property type="entry name" value="FN3_sf"/>
</dbReference>
<keyword evidence="3" id="KW-1185">Reference proteome</keyword>
<dbReference type="SUPFAM" id="SSF49265">
    <property type="entry name" value="Fibronectin type III"/>
    <property type="match status" value="3"/>
</dbReference>
<dbReference type="InterPro" id="IPR050713">
    <property type="entry name" value="RTP_Phos/Ushers"/>
</dbReference>
<evidence type="ECO:0000259" key="1">
    <source>
        <dbReference type="PROSITE" id="PS50853"/>
    </source>
</evidence>
<dbReference type="CDD" id="cd00063">
    <property type="entry name" value="FN3"/>
    <property type="match status" value="3"/>
</dbReference>
<feature type="domain" description="Fibronectin type-III" evidence="1">
    <location>
        <begin position="271"/>
        <end position="362"/>
    </location>
</feature>
<dbReference type="PROSITE" id="PS50853">
    <property type="entry name" value="FN3"/>
    <property type="match status" value="4"/>
</dbReference>
<dbReference type="AlphaFoldDB" id="A0A3P7KWZ0"/>
<dbReference type="Proteomes" id="UP000281553">
    <property type="component" value="Unassembled WGS sequence"/>
</dbReference>
<evidence type="ECO:0000313" key="3">
    <source>
        <dbReference type="Proteomes" id="UP000281553"/>
    </source>
</evidence>
<reference evidence="2 3" key="1">
    <citation type="submission" date="2018-11" db="EMBL/GenBank/DDBJ databases">
        <authorList>
            <consortium name="Pathogen Informatics"/>
        </authorList>
    </citation>
    <scope>NUCLEOTIDE SEQUENCE [LARGE SCALE GENOMIC DNA]</scope>
</reference>
<dbReference type="PANTHER" id="PTHR46957:SF3">
    <property type="entry name" value="CYTOKINE RECEPTOR"/>
    <property type="match status" value="1"/>
</dbReference>
<dbReference type="InterPro" id="IPR013783">
    <property type="entry name" value="Ig-like_fold"/>
</dbReference>
<dbReference type="SMART" id="SM00060">
    <property type="entry name" value="FN3"/>
    <property type="match status" value="5"/>
</dbReference>
<dbReference type="EMBL" id="UYRU01047404">
    <property type="protein sequence ID" value="VDN09605.1"/>
    <property type="molecule type" value="Genomic_DNA"/>
</dbReference>
<organism evidence="2 3">
    <name type="scientific">Dibothriocephalus latus</name>
    <name type="common">Fish tapeworm</name>
    <name type="synonym">Diphyllobothrium latum</name>
    <dbReference type="NCBI Taxonomy" id="60516"/>
    <lineage>
        <taxon>Eukaryota</taxon>
        <taxon>Metazoa</taxon>
        <taxon>Spiralia</taxon>
        <taxon>Lophotrochozoa</taxon>
        <taxon>Platyhelminthes</taxon>
        <taxon>Cestoda</taxon>
        <taxon>Eucestoda</taxon>
        <taxon>Diphyllobothriidea</taxon>
        <taxon>Diphyllobothriidae</taxon>
        <taxon>Dibothriocephalus</taxon>
    </lineage>
</organism>
<dbReference type="Gene3D" id="2.60.40.10">
    <property type="entry name" value="Immunoglobulins"/>
    <property type="match status" value="5"/>
</dbReference>
<protein>
    <recommendedName>
        <fullName evidence="1">Fibronectin type-III domain-containing protein</fullName>
    </recommendedName>
</protein>
<proteinExistence type="predicted"/>
<gene>
    <name evidence="2" type="ORF">DILT_LOCUS5436</name>
</gene>
<dbReference type="PANTHER" id="PTHR46957">
    <property type="entry name" value="CYTOKINE RECEPTOR"/>
    <property type="match status" value="1"/>
</dbReference>
<evidence type="ECO:0000313" key="2">
    <source>
        <dbReference type="EMBL" id="VDN09605.1"/>
    </source>
</evidence>
<accession>A0A3P7KWZ0</accession>